<dbReference type="InterPro" id="IPR051083">
    <property type="entry name" value="GrpII_Intron_Splice-Mob/Def"/>
</dbReference>
<dbReference type="PROSITE" id="PS50878">
    <property type="entry name" value="RT_POL"/>
    <property type="match status" value="1"/>
</dbReference>
<comment type="caution">
    <text evidence="4">The sequence shown here is derived from an EMBL/GenBank/DDBJ whole genome shotgun (WGS) entry which is preliminary data.</text>
</comment>
<dbReference type="InterPro" id="IPR030931">
    <property type="entry name" value="Group_II_RT_mat"/>
</dbReference>
<dbReference type="EC" id="2.7.7.49" evidence="4"/>
<sequence length="419" mass="48362">MSGKSFEIDKWQVWDAFQVVRGNRGAAGVDGVSVEEFEKDLKNNLYKIWNRMSSGTYFPPAVRAVEIPKPHGGGTRMLGVPTVADRVAQTVAAKALELVVEPVFHQDSYGYRPGRSQLDAVGLCRRRCWRYDWVIDLDIKEFFGTVPHREIVVAVEKHAPARWVSLYVQRWLTAPIRQSDGSTVIPEKGTPQGSAISPVLANLFLHYAFDTWIAREFPGVVFERYCDDVVVHCRSEQRAREVLTAIVTRLAGFGLEVHPGKTKIVYCKDDNRGGSSMHERFTFLGYDFRARSAKNEHGQLFMNFLPAVSKDAMVAMGKQVRSWHLGRRVTFMWKDLARWINPIVAGWLNYYGRYRAFMLNPLLYRINQQLVRWLTQKYKRFRRRQRKAWKALAEIAQAYPRLFSHWRHVTPDGRAIRAV</sequence>
<keyword evidence="4" id="KW-0695">RNA-directed DNA polymerase</keyword>
<dbReference type="InterPro" id="IPR043502">
    <property type="entry name" value="DNA/RNA_pol_sf"/>
</dbReference>
<keyword evidence="4" id="KW-0808">Transferase</keyword>
<dbReference type="Proteomes" id="UP001519332">
    <property type="component" value="Unassembled WGS sequence"/>
</dbReference>
<evidence type="ECO:0000259" key="2">
    <source>
        <dbReference type="PROSITE" id="PS50878"/>
    </source>
</evidence>
<comment type="function">
    <text evidence="1">Poorly processive, error-prone DNA polymerase involved in untargeted mutagenesis. Copies undamaged DNA at stalled replication forks, which arise in vivo from mismatched or misaligned primer ends. These misaligned primers can be extended by PolIV. Exhibits no 3'-5' exonuclease (proofreading) activity. May be involved in translesional synthesis, in conjunction with the beta clamp from PolIII.</text>
</comment>
<dbReference type="SUPFAM" id="SSF56672">
    <property type="entry name" value="DNA/RNA polymerases"/>
    <property type="match status" value="1"/>
</dbReference>
<dbReference type="EMBL" id="JAGINW010000001">
    <property type="protein sequence ID" value="MBP2321681.1"/>
    <property type="molecule type" value="Genomic_DNA"/>
</dbReference>
<gene>
    <name evidence="3" type="ORF">JOF56_002066</name>
    <name evidence="4" type="ORF">JOF56_002328</name>
</gene>
<reference evidence="4 5" key="1">
    <citation type="submission" date="2021-03" db="EMBL/GenBank/DDBJ databases">
        <title>Sequencing the genomes of 1000 actinobacteria strains.</title>
        <authorList>
            <person name="Klenk H.-P."/>
        </authorList>
    </citation>
    <scope>NUCLEOTIDE SEQUENCE [LARGE SCALE GENOMIC DNA]</scope>
    <source>
        <strain evidence="4 5">DSM 46670</strain>
    </source>
</reference>
<dbReference type="NCBIfam" id="TIGR04416">
    <property type="entry name" value="group_II_RT_mat"/>
    <property type="match status" value="1"/>
</dbReference>
<dbReference type="Pfam" id="PF08388">
    <property type="entry name" value="GIIM"/>
    <property type="match status" value="1"/>
</dbReference>
<evidence type="ECO:0000313" key="5">
    <source>
        <dbReference type="Proteomes" id="UP001519332"/>
    </source>
</evidence>
<dbReference type="PANTHER" id="PTHR34047:SF3">
    <property type="entry name" value="BLR2052 PROTEIN"/>
    <property type="match status" value="1"/>
</dbReference>
<dbReference type="EMBL" id="JAGINW010000001">
    <property type="protein sequence ID" value="MBP2321943.1"/>
    <property type="molecule type" value="Genomic_DNA"/>
</dbReference>
<dbReference type="CDD" id="cd01651">
    <property type="entry name" value="RT_G2_intron"/>
    <property type="match status" value="1"/>
</dbReference>
<dbReference type="PANTHER" id="PTHR34047">
    <property type="entry name" value="NUCLEAR INTRON MATURASE 1, MITOCHONDRIAL-RELATED"/>
    <property type="match status" value="1"/>
</dbReference>
<keyword evidence="5" id="KW-1185">Reference proteome</keyword>
<dbReference type="InterPro" id="IPR013597">
    <property type="entry name" value="Mat_intron_G2"/>
</dbReference>
<evidence type="ECO:0000313" key="3">
    <source>
        <dbReference type="EMBL" id="MBP2321681.1"/>
    </source>
</evidence>
<keyword evidence="4" id="KW-0548">Nucleotidyltransferase</keyword>
<organism evidence="4 5">
    <name type="scientific">Kibdelosporangium banguiense</name>
    <dbReference type="NCBI Taxonomy" id="1365924"/>
    <lineage>
        <taxon>Bacteria</taxon>
        <taxon>Bacillati</taxon>
        <taxon>Actinomycetota</taxon>
        <taxon>Actinomycetes</taxon>
        <taxon>Pseudonocardiales</taxon>
        <taxon>Pseudonocardiaceae</taxon>
        <taxon>Kibdelosporangium</taxon>
    </lineage>
</organism>
<evidence type="ECO:0000313" key="4">
    <source>
        <dbReference type="EMBL" id="MBP2321943.1"/>
    </source>
</evidence>
<accession>A0ABS4TBZ8</accession>
<dbReference type="InterPro" id="IPR000477">
    <property type="entry name" value="RT_dom"/>
</dbReference>
<dbReference type="RefSeq" id="WP_209636696.1">
    <property type="nucleotide sequence ID" value="NZ_JAGINW010000001.1"/>
</dbReference>
<feature type="domain" description="Reverse transcriptase" evidence="2">
    <location>
        <begin position="48"/>
        <end position="288"/>
    </location>
</feature>
<name>A0ABS4TBZ8_9PSEU</name>
<dbReference type="Pfam" id="PF00078">
    <property type="entry name" value="RVT_1"/>
    <property type="match status" value="1"/>
</dbReference>
<dbReference type="InterPro" id="IPR043128">
    <property type="entry name" value="Rev_trsase/Diguanyl_cyclase"/>
</dbReference>
<dbReference type="Gene3D" id="3.30.70.270">
    <property type="match status" value="1"/>
</dbReference>
<protein>
    <submittedName>
        <fullName evidence="4">RNA-directed DNA polymerase</fullName>
        <ecNumber evidence="4">2.7.7.49</ecNumber>
    </submittedName>
</protein>
<evidence type="ECO:0000256" key="1">
    <source>
        <dbReference type="ARBA" id="ARBA00025589"/>
    </source>
</evidence>
<dbReference type="GO" id="GO:0003964">
    <property type="term" value="F:RNA-directed DNA polymerase activity"/>
    <property type="evidence" value="ECO:0007669"/>
    <property type="project" value="UniProtKB-KW"/>
</dbReference>
<proteinExistence type="predicted"/>